<feature type="compositionally biased region" description="Low complexity" evidence="1">
    <location>
        <begin position="388"/>
        <end position="400"/>
    </location>
</feature>
<dbReference type="EMBL" id="CVQH01000001">
    <property type="protein sequence ID" value="CRJ79513.1"/>
    <property type="molecule type" value="Genomic_DNA"/>
</dbReference>
<evidence type="ECO:0000259" key="2">
    <source>
        <dbReference type="Pfam" id="PF08550"/>
    </source>
</evidence>
<dbReference type="InterPro" id="IPR013860">
    <property type="entry name" value="AreA_GATA"/>
</dbReference>
<keyword evidence="5" id="KW-1185">Reference proteome</keyword>
<dbReference type="EMBL" id="CVQI01026668">
    <property type="protein sequence ID" value="CRK34421.1"/>
    <property type="molecule type" value="Genomic_DNA"/>
</dbReference>
<dbReference type="STRING" id="100787.A0A0G4KCF5"/>
<dbReference type="Proteomes" id="UP000045706">
    <property type="component" value="Unassembled WGS sequence"/>
</dbReference>
<evidence type="ECO:0000256" key="1">
    <source>
        <dbReference type="SAM" id="MobiDB-lite"/>
    </source>
</evidence>
<dbReference type="Pfam" id="PF08550">
    <property type="entry name" value="GATA_AreA"/>
    <property type="match status" value="1"/>
</dbReference>
<feature type="compositionally biased region" description="Low complexity" evidence="1">
    <location>
        <begin position="407"/>
        <end position="417"/>
    </location>
</feature>
<dbReference type="Proteomes" id="UP000044602">
    <property type="component" value="Unassembled WGS sequence"/>
</dbReference>
<gene>
    <name evidence="3" type="ORF">BN1708_000033</name>
    <name evidence="4" type="ORF">BN1723_004061</name>
</gene>
<sequence>MDLPKGFVEDDKRIYGKVANLNHLSLDVIRQFWQVYTTTNKQLYDPTARRLENFWWHVWGSDRRHLKAEVLADIWQQISSGPTFVPLKGSPNRYEPPIDEPKMVVPMKSSQSTNLLLNVPSNPPSDLQDVLADALPPHVPEPSRNGEPASVKELSASSSRPPPPHPILKKSRGDSKSGPRPTARFVSPPSSDEDECKSSEEVSSGSTATSGLDMRASSDAAASSGKTSRRKAAAPTKRFVASSTASKRRPLLARRQSSQSSAGSSEPHPKTGSSAGSRFSGSQQGSVTSNPDRASAQTTPDSHTNDTMLSAKAFGKKPAVQPNPAATVANQNHRHHQAQSPAKQPLPKPTQALPGGPRSRTPDDFHGSPRKDGFSAVHSAQTSVYRGPSSAPRSTTPASTNEHRGPMSSSMERSSSNSERHRPRQTSIGRTASYGLLSNATAVTSNIAANGQLSRIADEPDIVALQAIGALNHDISSPYLARNPSTTSLLMPTIPSSAPSVPLARSRSQLTLLLEREKARSDDKGRAKPRSKS</sequence>
<protein>
    <recommendedName>
        <fullName evidence="2">Nitrogen regulatory protein areA GATA-like domain-containing protein</fullName>
    </recommendedName>
</protein>
<evidence type="ECO:0000313" key="3">
    <source>
        <dbReference type="EMBL" id="CRJ79513.1"/>
    </source>
</evidence>
<evidence type="ECO:0000313" key="6">
    <source>
        <dbReference type="Proteomes" id="UP000045706"/>
    </source>
</evidence>
<feature type="compositionally biased region" description="Polar residues" evidence="1">
    <location>
        <begin position="108"/>
        <end position="120"/>
    </location>
</feature>
<name>A0A0G4KCF5_VERLO</name>
<feature type="region of interest" description="Disordered" evidence="1">
    <location>
        <begin position="85"/>
        <end position="433"/>
    </location>
</feature>
<feature type="compositionally biased region" description="Low complexity" evidence="1">
    <location>
        <begin position="253"/>
        <end position="265"/>
    </location>
</feature>
<feature type="compositionally biased region" description="Polar residues" evidence="1">
    <location>
        <begin position="271"/>
        <end position="308"/>
    </location>
</feature>
<evidence type="ECO:0000313" key="4">
    <source>
        <dbReference type="EMBL" id="CRK34421.1"/>
    </source>
</evidence>
<feature type="compositionally biased region" description="Basic and acidic residues" evidence="1">
    <location>
        <begin position="514"/>
        <end position="526"/>
    </location>
</feature>
<reference evidence="5 6" key="1">
    <citation type="submission" date="2015-05" db="EMBL/GenBank/DDBJ databases">
        <authorList>
            <person name="Fogelqvist Johan"/>
        </authorList>
    </citation>
    <scope>NUCLEOTIDE SEQUENCE [LARGE SCALE GENOMIC DNA]</scope>
    <source>
        <strain evidence="3">VL1</strain>
        <strain evidence="4">VL2</strain>
    </source>
</reference>
<dbReference type="AlphaFoldDB" id="A0A0G4KCF5"/>
<accession>A0A0G4KCF5</accession>
<feature type="compositionally biased region" description="Basic and acidic residues" evidence="1">
    <location>
        <begin position="360"/>
        <end position="373"/>
    </location>
</feature>
<evidence type="ECO:0000313" key="5">
    <source>
        <dbReference type="Proteomes" id="UP000044602"/>
    </source>
</evidence>
<organism evidence="3 5">
    <name type="scientific">Verticillium longisporum</name>
    <name type="common">Verticillium dahliae var. longisporum</name>
    <dbReference type="NCBI Taxonomy" id="100787"/>
    <lineage>
        <taxon>Eukaryota</taxon>
        <taxon>Fungi</taxon>
        <taxon>Dikarya</taxon>
        <taxon>Ascomycota</taxon>
        <taxon>Pezizomycotina</taxon>
        <taxon>Sordariomycetes</taxon>
        <taxon>Hypocreomycetidae</taxon>
        <taxon>Glomerellales</taxon>
        <taxon>Plectosphaerellaceae</taxon>
        <taxon>Verticillium</taxon>
    </lineage>
</organism>
<feature type="domain" description="Nitrogen regulatory protein areA GATA-like" evidence="2">
    <location>
        <begin position="33"/>
        <end position="56"/>
    </location>
</feature>
<proteinExistence type="predicted"/>
<feature type="region of interest" description="Disordered" evidence="1">
    <location>
        <begin position="512"/>
        <end position="533"/>
    </location>
</feature>